<dbReference type="EMBL" id="JBITLV010000001">
    <property type="protein sequence ID" value="MFI7586340.1"/>
    <property type="molecule type" value="Genomic_DNA"/>
</dbReference>
<evidence type="ECO:0000259" key="8">
    <source>
        <dbReference type="PROSITE" id="PS50850"/>
    </source>
</evidence>
<reference evidence="9 10" key="1">
    <citation type="submission" date="2024-10" db="EMBL/GenBank/DDBJ databases">
        <title>The Natural Products Discovery Center: Release of the First 8490 Sequenced Strains for Exploring Actinobacteria Biosynthetic Diversity.</title>
        <authorList>
            <person name="Kalkreuter E."/>
            <person name="Kautsar S.A."/>
            <person name="Yang D."/>
            <person name="Bader C.D."/>
            <person name="Teijaro C.N."/>
            <person name="Fluegel L."/>
            <person name="Davis C.M."/>
            <person name="Simpson J.R."/>
            <person name="Lauterbach L."/>
            <person name="Steele A.D."/>
            <person name="Gui C."/>
            <person name="Meng S."/>
            <person name="Li G."/>
            <person name="Viehrig K."/>
            <person name="Ye F."/>
            <person name="Su P."/>
            <person name="Kiefer A.F."/>
            <person name="Nichols A."/>
            <person name="Cepeda A.J."/>
            <person name="Yan W."/>
            <person name="Fan B."/>
            <person name="Jiang Y."/>
            <person name="Adhikari A."/>
            <person name="Zheng C.-J."/>
            <person name="Schuster L."/>
            <person name="Cowan T.M."/>
            <person name="Smanski M.J."/>
            <person name="Chevrette M.G."/>
            <person name="De Carvalho L.P.S."/>
            <person name="Shen B."/>
        </authorList>
    </citation>
    <scope>NUCLEOTIDE SEQUENCE [LARGE SCALE GENOMIC DNA]</scope>
    <source>
        <strain evidence="9 10">NPDC049639</strain>
    </source>
</reference>
<dbReference type="CDD" id="cd17324">
    <property type="entry name" value="MFS_NepI_like"/>
    <property type="match status" value="1"/>
</dbReference>
<organism evidence="9 10">
    <name type="scientific">Spongisporangium articulatum</name>
    <dbReference type="NCBI Taxonomy" id="3362603"/>
    <lineage>
        <taxon>Bacteria</taxon>
        <taxon>Bacillati</taxon>
        <taxon>Actinomycetota</taxon>
        <taxon>Actinomycetes</taxon>
        <taxon>Kineosporiales</taxon>
        <taxon>Kineosporiaceae</taxon>
        <taxon>Spongisporangium</taxon>
    </lineage>
</organism>
<keyword evidence="4 7" id="KW-1133">Transmembrane helix</keyword>
<dbReference type="InterPro" id="IPR050189">
    <property type="entry name" value="MFS_Efflux_Transporters"/>
</dbReference>
<dbReference type="InterPro" id="IPR011701">
    <property type="entry name" value="MFS"/>
</dbReference>
<feature type="domain" description="Major facilitator superfamily (MFS) profile" evidence="8">
    <location>
        <begin position="40"/>
        <end position="415"/>
    </location>
</feature>
<evidence type="ECO:0000256" key="3">
    <source>
        <dbReference type="ARBA" id="ARBA00022692"/>
    </source>
</evidence>
<feature type="transmembrane region" description="Helical" evidence="7">
    <location>
        <begin position="138"/>
        <end position="157"/>
    </location>
</feature>
<feature type="transmembrane region" description="Helical" evidence="7">
    <location>
        <begin position="190"/>
        <end position="214"/>
    </location>
</feature>
<dbReference type="PANTHER" id="PTHR43124:SF3">
    <property type="entry name" value="CHLORAMPHENICOL EFFLUX PUMP RV0191"/>
    <property type="match status" value="1"/>
</dbReference>
<feature type="transmembrane region" description="Helical" evidence="7">
    <location>
        <begin position="327"/>
        <end position="345"/>
    </location>
</feature>
<dbReference type="PROSITE" id="PS50850">
    <property type="entry name" value="MFS"/>
    <property type="match status" value="1"/>
</dbReference>
<feature type="transmembrane region" description="Helical" evidence="7">
    <location>
        <begin position="79"/>
        <end position="99"/>
    </location>
</feature>
<comment type="caution">
    <text evidence="9">The sequence shown here is derived from an EMBL/GenBank/DDBJ whole genome shotgun (WGS) entry which is preliminary data.</text>
</comment>
<dbReference type="RefSeq" id="WP_398275820.1">
    <property type="nucleotide sequence ID" value="NZ_JBITLV010000001.1"/>
</dbReference>
<comment type="subcellular location">
    <subcellularLocation>
        <location evidence="1">Cell membrane</location>
        <topology evidence="1">Multi-pass membrane protein</topology>
    </subcellularLocation>
</comment>
<evidence type="ECO:0000256" key="6">
    <source>
        <dbReference type="SAM" id="MobiDB-lite"/>
    </source>
</evidence>
<evidence type="ECO:0000256" key="1">
    <source>
        <dbReference type="ARBA" id="ARBA00004651"/>
    </source>
</evidence>
<evidence type="ECO:0000313" key="9">
    <source>
        <dbReference type="EMBL" id="MFI7586340.1"/>
    </source>
</evidence>
<evidence type="ECO:0000256" key="7">
    <source>
        <dbReference type="SAM" id="Phobius"/>
    </source>
</evidence>
<proteinExistence type="predicted"/>
<feature type="transmembrane region" description="Helical" evidence="7">
    <location>
        <begin position="302"/>
        <end position="321"/>
    </location>
</feature>
<feature type="transmembrane region" description="Helical" evidence="7">
    <location>
        <begin position="164"/>
        <end position="184"/>
    </location>
</feature>
<keyword evidence="10" id="KW-1185">Reference proteome</keyword>
<keyword evidence="3 7" id="KW-0812">Transmembrane</keyword>
<dbReference type="SUPFAM" id="SSF103473">
    <property type="entry name" value="MFS general substrate transporter"/>
    <property type="match status" value="1"/>
</dbReference>
<evidence type="ECO:0000256" key="4">
    <source>
        <dbReference type="ARBA" id="ARBA00022989"/>
    </source>
</evidence>
<evidence type="ECO:0000256" key="2">
    <source>
        <dbReference type="ARBA" id="ARBA00022475"/>
    </source>
</evidence>
<feature type="transmembrane region" description="Helical" evidence="7">
    <location>
        <begin position="38"/>
        <end position="59"/>
    </location>
</feature>
<evidence type="ECO:0000313" key="10">
    <source>
        <dbReference type="Proteomes" id="UP001612915"/>
    </source>
</evidence>
<dbReference type="InterPro" id="IPR036259">
    <property type="entry name" value="MFS_trans_sf"/>
</dbReference>
<feature type="transmembrane region" description="Helical" evidence="7">
    <location>
        <begin position="106"/>
        <end position="132"/>
    </location>
</feature>
<dbReference type="Gene3D" id="1.20.1250.20">
    <property type="entry name" value="MFS general substrate transporter like domains"/>
    <property type="match status" value="2"/>
</dbReference>
<evidence type="ECO:0000256" key="5">
    <source>
        <dbReference type="ARBA" id="ARBA00023136"/>
    </source>
</evidence>
<keyword evidence="2" id="KW-1003">Cell membrane</keyword>
<accession>A0ABW8AIZ7</accession>
<feature type="transmembrane region" description="Helical" evidence="7">
    <location>
        <begin position="270"/>
        <end position="290"/>
    </location>
</feature>
<name>A0ABW8AIZ7_9ACTN</name>
<protein>
    <submittedName>
        <fullName evidence="9">MFS transporter</fullName>
    </submittedName>
</protein>
<feature type="transmembrane region" description="Helical" evidence="7">
    <location>
        <begin position="235"/>
        <end position="258"/>
    </location>
</feature>
<dbReference type="InterPro" id="IPR020846">
    <property type="entry name" value="MFS_dom"/>
</dbReference>
<dbReference type="Proteomes" id="UP001612915">
    <property type="component" value="Unassembled WGS sequence"/>
</dbReference>
<sequence>MTASPAASVRPEPGGTTSSGVQPVPPAAAHRESRRRTALALASLALGGVAFGTAEFASMGVLPSVASALAVSEPTAGRIISAYALGVVTGAPVLAVLGSRTPRRSLLLALTALLSVANVASAAAPTLGVLVATRFVAGLPHGAFLGIAATVAASLVPAERRGRAIAVVILGLTIANVVAVPVSTAVGQHYGWRVTFAVAGLLGLLTLVAVRLALPSLPPGRLDTMTGELRALRQGQVWLAIAVCVVGFGGMFAVYTYLSSTLTTVSGIPRAWVPAVLSLFGVGMAVGTVLGGRLADRSVTGTISLGLVAIAVVMAGFTGLVHHPATAVVGVFGIGMICMTPMPSVQARLMDVAADAPILGASLVHSAANAANASGAWAGGAVLSIGAGYPAIGWVGAAMAATGVLLTHLTRKGDSDVHA</sequence>
<keyword evidence="5 7" id="KW-0472">Membrane</keyword>
<feature type="region of interest" description="Disordered" evidence="6">
    <location>
        <begin position="1"/>
        <end position="32"/>
    </location>
</feature>
<dbReference type="Pfam" id="PF07690">
    <property type="entry name" value="MFS_1"/>
    <property type="match status" value="1"/>
</dbReference>
<gene>
    <name evidence="9" type="ORF">ACIB24_04635</name>
</gene>
<dbReference type="PANTHER" id="PTHR43124">
    <property type="entry name" value="PURINE EFFLUX PUMP PBUE"/>
    <property type="match status" value="1"/>
</dbReference>